<keyword evidence="9" id="KW-1185">Reference proteome</keyword>
<dbReference type="AlphaFoldDB" id="A0A449A6H0"/>
<accession>A0A449A6H0</accession>
<dbReference type="PANTHER" id="PTHR11545:SF2">
    <property type="entry name" value="LARGE RIBOSOMAL SUBUNIT PROTEIN UL13M"/>
    <property type="match status" value="1"/>
</dbReference>
<dbReference type="PROSITE" id="PS00783">
    <property type="entry name" value="RIBOSOMAL_L13"/>
    <property type="match status" value="1"/>
</dbReference>
<dbReference type="GO" id="GO:0003735">
    <property type="term" value="F:structural constituent of ribosome"/>
    <property type="evidence" value="ECO:0007669"/>
    <property type="project" value="InterPro"/>
</dbReference>
<dbReference type="NCBIfam" id="TIGR01066">
    <property type="entry name" value="rplM_bact"/>
    <property type="match status" value="1"/>
</dbReference>
<dbReference type="InterPro" id="IPR036899">
    <property type="entry name" value="Ribosomal_uL13_sf"/>
</dbReference>
<dbReference type="FunFam" id="3.90.1180.10:FF:000001">
    <property type="entry name" value="50S ribosomal protein L13"/>
    <property type="match status" value="1"/>
</dbReference>
<dbReference type="InterPro" id="IPR005823">
    <property type="entry name" value="Ribosomal_uL13_bac-type"/>
</dbReference>
<dbReference type="GO" id="GO:0022625">
    <property type="term" value="C:cytosolic large ribosomal subunit"/>
    <property type="evidence" value="ECO:0007669"/>
    <property type="project" value="TreeGrafter"/>
</dbReference>
<evidence type="ECO:0000256" key="7">
    <source>
        <dbReference type="RuleBase" id="RU003878"/>
    </source>
</evidence>
<dbReference type="Gene3D" id="3.90.1180.10">
    <property type="entry name" value="Ribosomal protein L13"/>
    <property type="match status" value="1"/>
</dbReference>
<dbReference type="GO" id="GO:0017148">
    <property type="term" value="P:negative regulation of translation"/>
    <property type="evidence" value="ECO:0007669"/>
    <property type="project" value="TreeGrafter"/>
</dbReference>
<evidence type="ECO:0000313" key="9">
    <source>
        <dbReference type="Proteomes" id="UP000289440"/>
    </source>
</evidence>
<evidence type="ECO:0000256" key="1">
    <source>
        <dbReference type="ARBA" id="ARBA00006227"/>
    </source>
</evidence>
<dbReference type="Proteomes" id="UP000289440">
    <property type="component" value="Chromosome"/>
</dbReference>
<name>A0A449A6H0_9BACT</name>
<dbReference type="HAMAP" id="MF_01366">
    <property type="entry name" value="Ribosomal_uL13"/>
    <property type="match status" value="1"/>
</dbReference>
<dbReference type="CDD" id="cd00392">
    <property type="entry name" value="Ribosomal_L13"/>
    <property type="match status" value="1"/>
</dbReference>
<gene>
    <name evidence="5 7 8" type="primary">rplM</name>
    <name evidence="8" type="ORF">NCTC10166_00737</name>
</gene>
<dbReference type="KEGG" id="mnu:NCTC10166_00737"/>
<protein>
    <recommendedName>
        <fullName evidence="4 5">Large ribosomal subunit protein uL13</fullName>
    </recommendedName>
</protein>
<dbReference type="SUPFAM" id="SSF52161">
    <property type="entry name" value="Ribosomal protein L13"/>
    <property type="match status" value="1"/>
</dbReference>
<evidence type="ECO:0000256" key="6">
    <source>
        <dbReference type="RuleBase" id="RU003877"/>
    </source>
</evidence>
<evidence type="ECO:0000256" key="5">
    <source>
        <dbReference type="HAMAP-Rule" id="MF_01366"/>
    </source>
</evidence>
<evidence type="ECO:0000313" key="8">
    <source>
        <dbReference type="EMBL" id="VEU59753.1"/>
    </source>
</evidence>
<proteinExistence type="inferred from homology"/>
<keyword evidence="2 5" id="KW-0689">Ribosomal protein</keyword>
<dbReference type="InterPro" id="IPR005822">
    <property type="entry name" value="Ribosomal_uL13"/>
</dbReference>
<organism evidence="8 9">
    <name type="scientific">Mesomycoplasma neurolyticum</name>
    <dbReference type="NCBI Taxonomy" id="2120"/>
    <lineage>
        <taxon>Bacteria</taxon>
        <taxon>Bacillati</taxon>
        <taxon>Mycoplasmatota</taxon>
        <taxon>Mycoplasmoidales</taxon>
        <taxon>Metamycoplasmataceae</taxon>
        <taxon>Mesomycoplasma</taxon>
    </lineage>
</organism>
<comment type="similarity">
    <text evidence="1 5 6">Belongs to the universal ribosomal protein uL13 family.</text>
</comment>
<dbReference type="PIRSF" id="PIRSF002181">
    <property type="entry name" value="Ribosomal_L13"/>
    <property type="match status" value="1"/>
</dbReference>
<comment type="function">
    <text evidence="5 7">This protein is one of the early assembly proteins of the 50S ribosomal subunit, although it is not seen to bind rRNA by itself. It is important during the early stages of 50S assembly.</text>
</comment>
<dbReference type="EMBL" id="LR214951">
    <property type="protein sequence ID" value="VEU59753.1"/>
    <property type="molecule type" value="Genomic_DNA"/>
</dbReference>
<dbReference type="InterPro" id="IPR023563">
    <property type="entry name" value="Ribosomal_uL13_CS"/>
</dbReference>
<evidence type="ECO:0000256" key="3">
    <source>
        <dbReference type="ARBA" id="ARBA00023274"/>
    </source>
</evidence>
<reference evidence="8 9" key="1">
    <citation type="submission" date="2019-01" db="EMBL/GenBank/DDBJ databases">
        <authorList>
            <consortium name="Pathogen Informatics"/>
        </authorList>
    </citation>
    <scope>NUCLEOTIDE SEQUENCE [LARGE SCALE GENOMIC DNA]</scope>
    <source>
        <strain evidence="8 9">NCTC10166</strain>
    </source>
</reference>
<evidence type="ECO:0000256" key="4">
    <source>
        <dbReference type="ARBA" id="ARBA00035201"/>
    </source>
</evidence>
<dbReference type="GO" id="GO:0003729">
    <property type="term" value="F:mRNA binding"/>
    <property type="evidence" value="ECO:0007669"/>
    <property type="project" value="TreeGrafter"/>
</dbReference>
<dbReference type="Pfam" id="PF00572">
    <property type="entry name" value="Ribosomal_L13"/>
    <property type="match status" value="1"/>
</dbReference>
<dbReference type="GO" id="GO:0006412">
    <property type="term" value="P:translation"/>
    <property type="evidence" value="ECO:0007669"/>
    <property type="project" value="UniProtKB-UniRule"/>
</dbReference>
<keyword evidence="3 5" id="KW-0687">Ribonucleoprotein</keyword>
<comment type="subunit">
    <text evidence="5">Part of the 50S ribosomal subunit.</text>
</comment>
<evidence type="ECO:0000256" key="2">
    <source>
        <dbReference type="ARBA" id="ARBA00022980"/>
    </source>
</evidence>
<sequence length="147" mass="16613">MMRQTTIVKHLEVEKKWYVIDAKGQVLGRLAVFVADRLRGKHLPTFTRNVDMGDNIIIINADKVILTANKEEDKIYYSHSGYPGGLKKINAADLRKKKPAALLEKAIKGMIPHTKLGRKQGVNLFVYAGTEHKHQAQKPEKLEVVTK</sequence>
<dbReference type="PANTHER" id="PTHR11545">
    <property type="entry name" value="RIBOSOMAL PROTEIN L13"/>
    <property type="match status" value="1"/>
</dbReference>